<keyword evidence="7" id="KW-1203">Blood coagulation cascade inhibiting toxin</keyword>
<evidence type="ECO:0000256" key="6">
    <source>
        <dbReference type="ARBA" id="ARBA00023240"/>
    </source>
</evidence>
<dbReference type="Gene3D" id="4.10.410.10">
    <property type="entry name" value="Pancreatic trypsin inhibitor Kunitz domain"/>
    <property type="match status" value="1"/>
</dbReference>
<comment type="subcellular location">
    <subcellularLocation>
        <location evidence="1">Secreted</location>
    </subcellularLocation>
</comment>
<dbReference type="CDD" id="cd00109">
    <property type="entry name" value="Kunitz-type"/>
    <property type="match status" value="1"/>
</dbReference>
<dbReference type="InterPro" id="IPR050098">
    <property type="entry name" value="TFPI/VKTCI-like"/>
</dbReference>
<feature type="chain" id="PRO_5010254599" description="BPTI/Kunitz inhibitor domain-containing protein" evidence="9">
    <location>
        <begin position="17"/>
        <end position="219"/>
    </location>
</feature>
<evidence type="ECO:0000256" key="7">
    <source>
        <dbReference type="ARBA" id="ARBA00034146"/>
    </source>
</evidence>
<dbReference type="EMBL" id="JH712082">
    <property type="protein sequence ID" value="EFO28299.1"/>
    <property type="molecule type" value="Genomic_DNA"/>
</dbReference>
<evidence type="ECO:0000256" key="4">
    <source>
        <dbReference type="ARBA" id="ARBA00022900"/>
    </source>
</evidence>
<dbReference type="RefSeq" id="XP_003135780.1">
    <property type="nucleotide sequence ID" value="XM_003135732.1"/>
</dbReference>
<gene>
    <name evidence="11" type="ORF">LOAG_00192</name>
</gene>
<protein>
    <recommendedName>
        <fullName evidence="10">BPTI/Kunitz inhibitor domain-containing protein</fullName>
    </recommendedName>
</protein>
<keyword evidence="6" id="KW-1199">Hemostasis impairing toxin</keyword>
<feature type="region of interest" description="Disordered" evidence="8">
    <location>
        <begin position="89"/>
        <end position="131"/>
    </location>
</feature>
<name>A0A1S0UCI1_LOALO</name>
<dbReference type="InterPro" id="IPR036880">
    <property type="entry name" value="Kunitz_BPTI_sf"/>
</dbReference>
<keyword evidence="4" id="KW-0722">Serine protease inhibitor</keyword>
<keyword evidence="6" id="KW-0800">Toxin</keyword>
<proteinExistence type="predicted"/>
<dbReference type="GO" id="GO:0005615">
    <property type="term" value="C:extracellular space"/>
    <property type="evidence" value="ECO:0007669"/>
    <property type="project" value="TreeGrafter"/>
</dbReference>
<dbReference type="GO" id="GO:0004867">
    <property type="term" value="F:serine-type endopeptidase inhibitor activity"/>
    <property type="evidence" value="ECO:0007669"/>
    <property type="project" value="UniProtKB-KW"/>
</dbReference>
<dbReference type="SUPFAM" id="SSF57362">
    <property type="entry name" value="BPTI-like"/>
    <property type="match status" value="1"/>
</dbReference>
<dbReference type="SMART" id="SM00131">
    <property type="entry name" value="KU"/>
    <property type="match status" value="1"/>
</dbReference>
<dbReference type="PROSITE" id="PS50279">
    <property type="entry name" value="BPTI_KUNITZ_2"/>
    <property type="match status" value="1"/>
</dbReference>
<keyword evidence="9" id="KW-0732">Signal</keyword>
<dbReference type="Pfam" id="PF00014">
    <property type="entry name" value="Kunitz_BPTI"/>
    <property type="match status" value="1"/>
</dbReference>
<feature type="domain" description="BPTI/Kunitz inhibitor" evidence="10">
    <location>
        <begin position="169"/>
        <end position="218"/>
    </location>
</feature>
<dbReference type="InterPro" id="IPR002223">
    <property type="entry name" value="Kunitz_BPTI"/>
</dbReference>
<dbReference type="PANTHER" id="PTHR10083:SF376">
    <property type="entry name" value="SERINE PEPTIDASE INHIBITOR, KUNITZ TYPE, 3"/>
    <property type="match status" value="1"/>
</dbReference>
<evidence type="ECO:0000256" key="5">
    <source>
        <dbReference type="ARBA" id="ARBA00023157"/>
    </source>
</evidence>
<dbReference type="OrthoDB" id="4473401at2759"/>
<sequence>MLLLPIVMIVIKIYLADNKEISECTWITCLLPKVCQHINGIGCFLLITFHICSSLRNSFDKSVVCVCIYMYIPVLCIIPDDAMKGEMEVSSESVSSANQMDPTTESVRTESTTHSSLIPNSPSQPSSVSAIESFPSSKTTIKLPSDIVIQVDPKIPEESFTVKTLPEVCWLPAVTGLCSKAKVLWYYNSLKGRCERFSSSGCGNSNHFYSRRECEETCL</sequence>
<evidence type="ECO:0000313" key="11">
    <source>
        <dbReference type="EMBL" id="EFO28299.1"/>
    </source>
</evidence>
<reference evidence="11" key="1">
    <citation type="submission" date="2012-04" db="EMBL/GenBank/DDBJ databases">
        <title>The Genome Sequence of Loa loa.</title>
        <authorList>
            <consortium name="The Broad Institute Genome Sequencing Platform"/>
            <consortium name="Broad Institute Genome Sequencing Center for Infectious Disease"/>
            <person name="Nutman T.B."/>
            <person name="Fink D.L."/>
            <person name="Russ C."/>
            <person name="Young S."/>
            <person name="Zeng Q."/>
            <person name="Gargeya S."/>
            <person name="Alvarado L."/>
            <person name="Berlin A."/>
            <person name="Chapman S.B."/>
            <person name="Chen Z."/>
            <person name="Freedman E."/>
            <person name="Gellesch M."/>
            <person name="Goldberg J."/>
            <person name="Griggs A."/>
            <person name="Gujja S."/>
            <person name="Heilman E.R."/>
            <person name="Heiman D."/>
            <person name="Howarth C."/>
            <person name="Mehta T."/>
            <person name="Neiman D."/>
            <person name="Pearson M."/>
            <person name="Roberts A."/>
            <person name="Saif S."/>
            <person name="Shea T."/>
            <person name="Shenoy N."/>
            <person name="Sisk P."/>
            <person name="Stolte C."/>
            <person name="Sykes S."/>
            <person name="White J."/>
            <person name="Yandava C."/>
            <person name="Haas B."/>
            <person name="Henn M.R."/>
            <person name="Nusbaum C."/>
            <person name="Birren B."/>
        </authorList>
    </citation>
    <scope>NUCLEOTIDE SEQUENCE [LARGE SCALE GENOMIC DNA]</scope>
</reference>
<dbReference type="CTD" id="9937560"/>
<keyword evidence="5" id="KW-1015">Disulfide bond</keyword>
<evidence type="ECO:0000256" key="3">
    <source>
        <dbReference type="ARBA" id="ARBA00022690"/>
    </source>
</evidence>
<keyword evidence="3" id="KW-0646">Protease inhibitor</keyword>
<organism evidence="11">
    <name type="scientific">Loa loa</name>
    <name type="common">Eye worm</name>
    <name type="synonym">Filaria loa</name>
    <dbReference type="NCBI Taxonomy" id="7209"/>
    <lineage>
        <taxon>Eukaryota</taxon>
        <taxon>Metazoa</taxon>
        <taxon>Ecdysozoa</taxon>
        <taxon>Nematoda</taxon>
        <taxon>Chromadorea</taxon>
        <taxon>Rhabditida</taxon>
        <taxon>Spirurina</taxon>
        <taxon>Spiruromorpha</taxon>
        <taxon>Filarioidea</taxon>
        <taxon>Onchocercidae</taxon>
        <taxon>Loa</taxon>
    </lineage>
</organism>
<accession>A0A1S0UCI1</accession>
<dbReference type="AlphaFoldDB" id="A0A1S0UCI1"/>
<evidence type="ECO:0000256" key="2">
    <source>
        <dbReference type="ARBA" id="ARBA00022525"/>
    </source>
</evidence>
<evidence type="ECO:0000259" key="10">
    <source>
        <dbReference type="PROSITE" id="PS50279"/>
    </source>
</evidence>
<dbReference type="GeneID" id="9937560"/>
<dbReference type="InParanoid" id="A0A1S0UCI1"/>
<evidence type="ECO:0000256" key="9">
    <source>
        <dbReference type="SAM" id="SignalP"/>
    </source>
</evidence>
<dbReference type="PANTHER" id="PTHR10083">
    <property type="entry name" value="KUNITZ-TYPE PROTEASE INHIBITOR-RELATED"/>
    <property type="match status" value="1"/>
</dbReference>
<dbReference type="KEGG" id="loa:LOAG_00192"/>
<feature type="compositionally biased region" description="Polar residues" evidence="8">
    <location>
        <begin position="97"/>
        <end position="131"/>
    </location>
</feature>
<keyword evidence="2" id="KW-0964">Secreted</keyword>
<evidence type="ECO:0000256" key="8">
    <source>
        <dbReference type="SAM" id="MobiDB-lite"/>
    </source>
</evidence>
<feature type="signal peptide" evidence="9">
    <location>
        <begin position="1"/>
        <end position="16"/>
    </location>
</feature>
<evidence type="ECO:0000256" key="1">
    <source>
        <dbReference type="ARBA" id="ARBA00004613"/>
    </source>
</evidence>